<dbReference type="PROSITE" id="PS01124">
    <property type="entry name" value="HTH_ARAC_FAMILY_2"/>
    <property type="match status" value="1"/>
</dbReference>
<comment type="caution">
    <text evidence="5">The sequence shown here is derived from an EMBL/GenBank/DDBJ whole genome shotgun (WGS) entry which is preliminary data.</text>
</comment>
<gene>
    <name evidence="5" type="ORF">RDV89_15880</name>
</gene>
<feature type="domain" description="HTH araC/xylS-type" evidence="4">
    <location>
        <begin position="212"/>
        <end position="310"/>
    </location>
</feature>
<dbReference type="EMBL" id="JAVYII010000007">
    <property type="protein sequence ID" value="MDT9594564.1"/>
    <property type="molecule type" value="Genomic_DNA"/>
</dbReference>
<dbReference type="Gene3D" id="3.40.50.880">
    <property type="match status" value="1"/>
</dbReference>
<accession>A0ABU3PZB6</accession>
<dbReference type="Proteomes" id="UP001268542">
    <property type="component" value="Unassembled WGS sequence"/>
</dbReference>
<organism evidence="5 6">
    <name type="scientific">Nocardioides imazamoxiresistens</name>
    <dbReference type="NCBI Taxonomy" id="3231893"/>
    <lineage>
        <taxon>Bacteria</taxon>
        <taxon>Bacillati</taxon>
        <taxon>Actinomycetota</taxon>
        <taxon>Actinomycetes</taxon>
        <taxon>Propionibacteriales</taxon>
        <taxon>Nocardioidaceae</taxon>
        <taxon>Nocardioides</taxon>
    </lineage>
</organism>
<dbReference type="RefSeq" id="WP_315734451.1">
    <property type="nucleotide sequence ID" value="NZ_JAVYII010000007.1"/>
</dbReference>
<dbReference type="InterPro" id="IPR002818">
    <property type="entry name" value="DJ-1/PfpI"/>
</dbReference>
<keyword evidence="1" id="KW-0805">Transcription regulation</keyword>
<dbReference type="SMART" id="SM00342">
    <property type="entry name" value="HTH_ARAC"/>
    <property type="match status" value="1"/>
</dbReference>
<evidence type="ECO:0000259" key="4">
    <source>
        <dbReference type="PROSITE" id="PS01124"/>
    </source>
</evidence>
<dbReference type="PROSITE" id="PS00041">
    <property type="entry name" value="HTH_ARAC_FAMILY_1"/>
    <property type="match status" value="1"/>
</dbReference>
<protein>
    <submittedName>
        <fullName evidence="5">Helix-turn-helix domain-containing protein</fullName>
    </submittedName>
</protein>
<name>A0ABU3PZB6_9ACTN</name>
<dbReference type="InterPro" id="IPR052158">
    <property type="entry name" value="INH-QAR"/>
</dbReference>
<keyword evidence="3" id="KW-0804">Transcription</keyword>
<dbReference type="Pfam" id="PF01965">
    <property type="entry name" value="DJ-1_PfpI"/>
    <property type="match status" value="1"/>
</dbReference>
<evidence type="ECO:0000256" key="3">
    <source>
        <dbReference type="ARBA" id="ARBA00023163"/>
    </source>
</evidence>
<dbReference type="PANTHER" id="PTHR43130">
    <property type="entry name" value="ARAC-FAMILY TRANSCRIPTIONAL REGULATOR"/>
    <property type="match status" value="1"/>
</dbReference>
<dbReference type="SUPFAM" id="SSF46689">
    <property type="entry name" value="Homeodomain-like"/>
    <property type="match status" value="2"/>
</dbReference>
<dbReference type="PANTHER" id="PTHR43130:SF3">
    <property type="entry name" value="HTH-TYPE TRANSCRIPTIONAL REGULATOR RV1931C"/>
    <property type="match status" value="1"/>
</dbReference>
<evidence type="ECO:0000313" key="6">
    <source>
        <dbReference type="Proteomes" id="UP001268542"/>
    </source>
</evidence>
<dbReference type="Pfam" id="PF12833">
    <property type="entry name" value="HTH_18"/>
    <property type="match status" value="1"/>
</dbReference>
<sequence>MLSNVAVLAYDGVAPFELGVAVEAFGLDRSDDAVPVPDFAVCGITPGQVRTNGGFSLVLEHGLDRLVEADLVVVPALPHEGTPGVVLDALVEVVDRGGRVMSVCGGAFVLGEAGLLDDRECTTHWRYTAELAARFPRARIVPDVLYVDAGQVVTSAGTAAGLDACLHVWRQEHGAAIASIVARRMVVPPQREGGQAQFVARAVPERAAETLGPLLAWIDEHLADDLGVETLARRAHMSPRTFARRFRAETGTTPHAWVTAQRVRLAEELLERTDLPVDRVAAEVGFANAATLRHHFVRVRGVAPHAYRRTFAC</sequence>
<keyword evidence="2" id="KW-0238">DNA-binding</keyword>
<evidence type="ECO:0000256" key="1">
    <source>
        <dbReference type="ARBA" id="ARBA00023015"/>
    </source>
</evidence>
<dbReference type="InterPro" id="IPR018062">
    <property type="entry name" value="HTH_AraC-typ_CS"/>
</dbReference>
<dbReference type="SUPFAM" id="SSF52317">
    <property type="entry name" value="Class I glutamine amidotransferase-like"/>
    <property type="match status" value="1"/>
</dbReference>
<dbReference type="InterPro" id="IPR018060">
    <property type="entry name" value="HTH_AraC"/>
</dbReference>
<dbReference type="Gene3D" id="1.10.10.60">
    <property type="entry name" value="Homeodomain-like"/>
    <property type="match status" value="1"/>
</dbReference>
<dbReference type="InterPro" id="IPR029062">
    <property type="entry name" value="Class_I_gatase-like"/>
</dbReference>
<evidence type="ECO:0000256" key="2">
    <source>
        <dbReference type="ARBA" id="ARBA00023125"/>
    </source>
</evidence>
<proteinExistence type="predicted"/>
<keyword evidence="6" id="KW-1185">Reference proteome</keyword>
<dbReference type="InterPro" id="IPR009057">
    <property type="entry name" value="Homeodomain-like_sf"/>
</dbReference>
<reference evidence="5 6" key="1">
    <citation type="submission" date="2023-08" db="EMBL/GenBank/DDBJ databases">
        <title>Nocardioides seae sp. nov., a bacterium isolated from a soil.</title>
        <authorList>
            <person name="Wang X."/>
        </authorList>
    </citation>
    <scope>NUCLEOTIDE SEQUENCE [LARGE SCALE GENOMIC DNA]</scope>
    <source>
        <strain evidence="5 6">YZH12</strain>
    </source>
</reference>
<evidence type="ECO:0000313" key="5">
    <source>
        <dbReference type="EMBL" id="MDT9594564.1"/>
    </source>
</evidence>
<dbReference type="CDD" id="cd03137">
    <property type="entry name" value="GATase1_AraC_1"/>
    <property type="match status" value="1"/>
</dbReference>